<dbReference type="OrthoDB" id="375701at2759"/>
<dbReference type="OMA" id="HEACFIS"/>
<keyword evidence="2" id="KW-0687">Ribonucleoprotein</keyword>
<evidence type="ECO:0000256" key="1">
    <source>
        <dbReference type="ARBA" id="ARBA00009512"/>
    </source>
</evidence>
<dbReference type="VEuPathDB" id="PiroplasmaDB:BBBOND_0400210"/>
<gene>
    <name evidence="2" type="ORF">BBBOND_0400210</name>
</gene>
<dbReference type="InterPro" id="IPR014717">
    <property type="entry name" value="Transl_elong_EF1B/ribsomal_bS6"/>
</dbReference>
<dbReference type="GO" id="GO:0019843">
    <property type="term" value="F:rRNA binding"/>
    <property type="evidence" value="ECO:0007669"/>
    <property type="project" value="InterPro"/>
</dbReference>
<dbReference type="SUPFAM" id="SSF54995">
    <property type="entry name" value="Ribosomal protein S6"/>
    <property type="match status" value="1"/>
</dbReference>
<dbReference type="Gene3D" id="3.30.70.60">
    <property type="match status" value="1"/>
</dbReference>
<comment type="similarity">
    <text evidence="1">Belongs to the bacterial ribosomal protein bS6 family.</text>
</comment>
<dbReference type="GeneID" id="24566070"/>
<proteinExistence type="inferred from homology"/>
<dbReference type="GO" id="GO:0005840">
    <property type="term" value="C:ribosome"/>
    <property type="evidence" value="ECO:0007669"/>
    <property type="project" value="UniProtKB-KW"/>
</dbReference>
<dbReference type="Pfam" id="PF01250">
    <property type="entry name" value="Ribosomal_S6"/>
    <property type="match status" value="1"/>
</dbReference>
<keyword evidence="2" id="KW-0689">Ribosomal protein</keyword>
<name>A0A061DDL7_BABBI</name>
<dbReference type="InterPro" id="IPR000529">
    <property type="entry name" value="Ribosomal_bS6"/>
</dbReference>
<dbReference type="EMBL" id="LK391710">
    <property type="protein sequence ID" value="CDR97529.1"/>
    <property type="molecule type" value="Genomic_DNA"/>
</dbReference>
<dbReference type="KEGG" id="bbig:BBBOND_0400210"/>
<reference evidence="3" key="1">
    <citation type="journal article" date="2014" name="Nucleic Acids Res.">
        <title>The evolutionary dynamics of variant antigen genes in Babesia reveal a history of genomic innovation underlying host-parasite interaction.</title>
        <authorList>
            <person name="Jackson A.P."/>
            <person name="Otto T.D."/>
            <person name="Darby A."/>
            <person name="Ramaprasad A."/>
            <person name="Xia D."/>
            <person name="Echaide I.E."/>
            <person name="Farber M."/>
            <person name="Gahlot S."/>
            <person name="Gamble J."/>
            <person name="Gupta D."/>
            <person name="Gupta Y."/>
            <person name="Jackson L."/>
            <person name="Malandrin L."/>
            <person name="Malas T.B."/>
            <person name="Moussa E."/>
            <person name="Nair M."/>
            <person name="Reid A.J."/>
            <person name="Sanders M."/>
            <person name="Sharma J."/>
            <person name="Tracey A."/>
            <person name="Quail M.A."/>
            <person name="Weir W."/>
            <person name="Wastling J.M."/>
            <person name="Hall N."/>
            <person name="Willadsen P."/>
            <person name="Lingelbach K."/>
            <person name="Shiels B."/>
            <person name="Tait A."/>
            <person name="Berriman M."/>
            <person name="Allred D.R."/>
            <person name="Pain A."/>
        </authorList>
    </citation>
    <scope>NUCLEOTIDE SEQUENCE [LARGE SCALE GENOMIC DNA]</scope>
    <source>
        <strain evidence="3">Bond</strain>
    </source>
</reference>
<dbReference type="InterPro" id="IPR035980">
    <property type="entry name" value="Ribosomal_bS6_sf"/>
</dbReference>
<dbReference type="GO" id="GO:0006412">
    <property type="term" value="P:translation"/>
    <property type="evidence" value="ECO:0007669"/>
    <property type="project" value="InterPro"/>
</dbReference>
<accession>A0A061DDL7</accession>
<organism evidence="2 3">
    <name type="scientific">Babesia bigemina</name>
    <dbReference type="NCBI Taxonomy" id="5866"/>
    <lineage>
        <taxon>Eukaryota</taxon>
        <taxon>Sar</taxon>
        <taxon>Alveolata</taxon>
        <taxon>Apicomplexa</taxon>
        <taxon>Aconoidasida</taxon>
        <taxon>Piroplasmida</taxon>
        <taxon>Babesiidae</taxon>
        <taxon>Babesia</taxon>
    </lineage>
</organism>
<dbReference type="GO" id="GO:0003735">
    <property type="term" value="F:structural constituent of ribosome"/>
    <property type="evidence" value="ECO:0007669"/>
    <property type="project" value="InterPro"/>
</dbReference>
<protein>
    <submittedName>
        <fullName evidence="2">-putative, 30S ribosomal protein S6</fullName>
    </submittedName>
</protein>
<dbReference type="AlphaFoldDB" id="A0A061DDL7"/>
<sequence length="200" mass="23813">MQMYALTSVKISYVVGGRLTRELYKTLRRRIIRGSEIDNKQKYNIENHKKTTLDGKLLGPKTCYNIYLALDNRPADEIKRRFQLIAQNLIKVGAEHTNVYYYGLKKLAQPLNKKHEACFISFELDIYPSLIQHIRKKLSQEEHVLRVLVLRDTQKDKSRRVHRDRRLHVRHPYFDTEIFRPHRSRLLNKPGEEFSIAKDK</sequence>
<keyword evidence="3" id="KW-1185">Reference proteome</keyword>
<evidence type="ECO:0000313" key="3">
    <source>
        <dbReference type="Proteomes" id="UP000033188"/>
    </source>
</evidence>
<dbReference type="Proteomes" id="UP000033188">
    <property type="component" value="Chromosome 4"/>
</dbReference>
<dbReference type="RefSeq" id="XP_012769715.1">
    <property type="nucleotide sequence ID" value="XM_012914261.1"/>
</dbReference>
<evidence type="ECO:0000313" key="2">
    <source>
        <dbReference type="EMBL" id="CDR97529.1"/>
    </source>
</evidence>